<reference evidence="2" key="1">
    <citation type="submission" date="2023-08" db="EMBL/GenBank/DDBJ databases">
        <authorList>
            <person name="Chen Y."/>
            <person name="Shah S."/>
            <person name="Dougan E. K."/>
            <person name="Thang M."/>
            <person name="Chan C."/>
        </authorList>
    </citation>
    <scope>NUCLEOTIDE SEQUENCE</scope>
</reference>
<gene>
    <name evidence="2" type="ORF">EVOR1521_LOCUS5558</name>
</gene>
<feature type="region of interest" description="Disordered" evidence="1">
    <location>
        <begin position="70"/>
        <end position="99"/>
    </location>
</feature>
<dbReference type="EMBL" id="CAUJNA010000400">
    <property type="protein sequence ID" value="CAJ1376510.1"/>
    <property type="molecule type" value="Genomic_DNA"/>
</dbReference>
<evidence type="ECO:0000256" key="1">
    <source>
        <dbReference type="SAM" id="MobiDB-lite"/>
    </source>
</evidence>
<evidence type="ECO:0000313" key="2">
    <source>
        <dbReference type="EMBL" id="CAJ1376510.1"/>
    </source>
</evidence>
<organism evidence="2 3">
    <name type="scientific">Effrenium voratum</name>
    <dbReference type="NCBI Taxonomy" id="2562239"/>
    <lineage>
        <taxon>Eukaryota</taxon>
        <taxon>Sar</taxon>
        <taxon>Alveolata</taxon>
        <taxon>Dinophyceae</taxon>
        <taxon>Suessiales</taxon>
        <taxon>Symbiodiniaceae</taxon>
        <taxon>Effrenium</taxon>
    </lineage>
</organism>
<evidence type="ECO:0000313" key="3">
    <source>
        <dbReference type="Proteomes" id="UP001178507"/>
    </source>
</evidence>
<keyword evidence="3" id="KW-1185">Reference proteome</keyword>
<comment type="caution">
    <text evidence="2">The sequence shown here is derived from an EMBL/GenBank/DDBJ whole genome shotgun (WGS) entry which is preliminary data.</text>
</comment>
<proteinExistence type="predicted"/>
<sequence length="99" mass="10957">MATPGTLSQSPSGAGVQLLQEELRNLSDGLEAKEEEMLDIQFSMVELQNRCLDQGALVEENADAFQKASEELAEKEEAREELPVEPWEDMGSVDMASRE</sequence>
<feature type="compositionally biased region" description="Basic and acidic residues" evidence="1">
    <location>
        <begin position="70"/>
        <end position="82"/>
    </location>
</feature>
<protein>
    <submittedName>
        <fullName evidence="2">Uncharacterized protein</fullName>
    </submittedName>
</protein>
<accession>A0AA36HXC8</accession>
<dbReference type="AlphaFoldDB" id="A0AA36HXC8"/>
<dbReference type="Proteomes" id="UP001178507">
    <property type="component" value="Unassembled WGS sequence"/>
</dbReference>
<name>A0AA36HXC8_9DINO</name>